<keyword evidence="3 4" id="KW-0949">S-adenosyl-L-methionine</keyword>
<feature type="binding site" evidence="4">
    <location>
        <position position="245"/>
    </location>
    <ligand>
        <name>S-adenosyl-L-methionine</name>
        <dbReference type="ChEBI" id="CHEBI:59789"/>
    </ligand>
</feature>
<dbReference type="InterPro" id="IPR010280">
    <property type="entry name" value="U5_MeTrfase_fam"/>
</dbReference>
<gene>
    <name evidence="5" type="primary">trmA_5</name>
    <name evidence="5" type="ORF">NCTC10172_00319</name>
</gene>
<feature type="binding site" evidence="4">
    <location>
        <position position="311"/>
    </location>
    <ligand>
        <name>S-adenosyl-L-methionine</name>
        <dbReference type="ChEBI" id="CHEBI:59789"/>
    </ligand>
</feature>
<feature type="binding site" evidence="4">
    <location>
        <position position="216"/>
    </location>
    <ligand>
        <name>S-adenosyl-L-methionine</name>
        <dbReference type="ChEBI" id="CHEBI:59789"/>
    </ligand>
</feature>
<reference evidence="5 6" key="1">
    <citation type="submission" date="2019-01" db="EMBL/GenBank/DDBJ databases">
        <authorList>
            <consortium name="Pathogen Informatics"/>
        </authorList>
    </citation>
    <scope>NUCLEOTIDE SEQUENCE [LARGE SCALE GENOMIC DNA]</scope>
    <source>
        <strain evidence="5 6">NCTC10172</strain>
    </source>
</reference>
<dbReference type="NCBIfam" id="TIGR00479">
    <property type="entry name" value="rumA"/>
    <property type="match status" value="1"/>
</dbReference>
<dbReference type="STRING" id="1408416.GCA_000702765_01136"/>
<evidence type="ECO:0000256" key="2">
    <source>
        <dbReference type="ARBA" id="ARBA00022679"/>
    </source>
</evidence>
<dbReference type="Gene3D" id="3.40.50.150">
    <property type="entry name" value="Vaccinia Virus protein VP39"/>
    <property type="match status" value="1"/>
</dbReference>
<dbReference type="PANTHER" id="PTHR11061:SF30">
    <property type="entry name" value="TRNA (URACIL(54)-C(5))-METHYLTRANSFERASE"/>
    <property type="match status" value="1"/>
</dbReference>
<dbReference type="EMBL" id="LR215050">
    <property type="protein sequence ID" value="VEU82310.1"/>
    <property type="molecule type" value="Genomic_DNA"/>
</dbReference>
<dbReference type="RefSeq" id="WP_051659056.1">
    <property type="nucleotide sequence ID" value="NZ_LR215050.1"/>
</dbReference>
<dbReference type="CDD" id="cd02440">
    <property type="entry name" value="AdoMet_MTases"/>
    <property type="match status" value="1"/>
</dbReference>
<accession>A0A449BIP7</accession>
<feature type="active site" description="Nucleophile" evidence="4">
    <location>
        <position position="338"/>
    </location>
</feature>
<dbReference type="SUPFAM" id="SSF53335">
    <property type="entry name" value="S-adenosyl-L-methionine-dependent methyltransferases"/>
    <property type="match status" value="1"/>
</dbReference>
<evidence type="ECO:0000313" key="5">
    <source>
        <dbReference type="EMBL" id="VEU82310.1"/>
    </source>
</evidence>
<dbReference type="Pfam" id="PF05958">
    <property type="entry name" value="tRNA_U5-meth_tr"/>
    <property type="match status" value="1"/>
</dbReference>
<proteinExistence type="inferred from homology"/>
<keyword evidence="6" id="KW-1185">Reference proteome</keyword>
<name>A0A449BIP7_9MOLU</name>
<dbReference type="Gene3D" id="2.40.50.1070">
    <property type="match status" value="1"/>
</dbReference>
<feature type="binding site" evidence="4">
    <location>
        <position position="266"/>
    </location>
    <ligand>
        <name>S-adenosyl-L-methionine</name>
        <dbReference type="ChEBI" id="CHEBI:59789"/>
    </ligand>
</feature>
<evidence type="ECO:0000313" key="6">
    <source>
        <dbReference type="Proteomes" id="UP000290909"/>
    </source>
</evidence>
<dbReference type="GO" id="GO:0070041">
    <property type="term" value="F:rRNA (uridine-C5-)-methyltransferase activity"/>
    <property type="evidence" value="ECO:0007669"/>
    <property type="project" value="TreeGrafter"/>
</dbReference>
<dbReference type="InterPro" id="IPR029063">
    <property type="entry name" value="SAM-dependent_MTases_sf"/>
</dbReference>
<dbReference type="EC" id="2.1.1.-" evidence="5"/>
<keyword evidence="2 4" id="KW-0808">Transferase</keyword>
<evidence type="ECO:0000256" key="1">
    <source>
        <dbReference type="ARBA" id="ARBA00022603"/>
    </source>
</evidence>
<evidence type="ECO:0000256" key="3">
    <source>
        <dbReference type="ARBA" id="ARBA00022691"/>
    </source>
</evidence>
<dbReference type="GO" id="GO:0070475">
    <property type="term" value="P:rRNA base methylation"/>
    <property type="evidence" value="ECO:0007669"/>
    <property type="project" value="TreeGrafter"/>
</dbReference>
<dbReference type="Proteomes" id="UP000290909">
    <property type="component" value="Chromosome"/>
</dbReference>
<dbReference type="KEGG" id="ahk:NCTC10172_00319"/>
<dbReference type="AlphaFoldDB" id="A0A449BIP7"/>
<comment type="similarity">
    <text evidence="4">Belongs to the class I-like SAM-binding methyltransferase superfamily. RNA M5U methyltransferase family.</text>
</comment>
<sequence length="382" mass="43867">MINKQNDDIFHLSLKASDFESLKVSAQLTKKQEIVETLFQKKANPIMKNPNPRGYRHKAVLSATNIKVGSNNQLRLGFFEEGSKKIKPRIGHFLHHPEIDEIFKTVEKLLVTYKFKAYMSNYKEGLIKHVLIRKSYAFNQFMVVISTQGNLFPNAKDFIKELISIHPNITTVVQNIHRKDTKLVVLEEEKVLYGKGYIQDKIDDLIFNISPRAFYQINPALMVDLYHKALEMANISEHDTVLDCYSGIGTISLLAAKKAKMVYGLEINDASVKDAIKNKKENKVENVNFILGDVEKTIEEFKDKVDVLIMDPTRQGASLKFIQAVLNLKPKKIVYIACDPQTQFRDICQLTKNYNVKEIQPVDMFTYTAHVENIVLLSLRMR</sequence>
<dbReference type="PANTHER" id="PTHR11061">
    <property type="entry name" value="RNA M5U METHYLTRANSFERASE"/>
    <property type="match status" value="1"/>
</dbReference>
<dbReference type="PROSITE" id="PS51687">
    <property type="entry name" value="SAM_MT_RNA_M5U"/>
    <property type="match status" value="1"/>
</dbReference>
<protein>
    <submittedName>
        <fullName evidence="5">tRNA (Uracil-5-)-methyltransferase related enzyme</fullName>
        <ecNumber evidence="5">2.1.1.-</ecNumber>
    </submittedName>
</protein>
<organism evidence="5 6">
    <name type="scientific">Acholeplasma hippikon</name>
    <dbReference type="NCBI Taxonomy" id="264636"/>
    <lineage>
        <taxon>Bacteria</taxon>
        <taxon>Bacillati</taxon>
        <taxon>Mycoplasmatota</taxon>
        <taxon>Mollicutes</taxon>
        <taxon>Acholeplasmatales</taxon>
        <taxon>Acholeplasmataceae</taxon>
        <taxon>Acholeplasma</taxon>
    </lineage>
</organism>
<evidence type="ECO:0000256" key="4">
    <source>
        <dbReference type="PROSITE-ProRule" id="PRU01024"/>
    </source>
</evidence>
<keyword evidence="1 4" id="KW-0489">Methyltransferase</keyword>